<dbReference type="AlphaFoldDB" id="A0A0C3P3U3"/>
<organism evidence="2 3">
    <name type="scientific">Pisolithus tinctorius Marx 270</name>
    <dbReference type="NCBI Taxonomy" id="870435"/>
    <lineage>
        <taxon>Eukaryota</taxon>
        <taxon>Fungi</taxon>
        <taxon>Dikarya</taxon>
        <taxon>Basidiomycota</taxon>
        <taxon>Agaricomycotina</taxon>
        <taxon>Agaricomycetes</taxon>
        <taxon>Agaricomycetidae</taxon>
        <taxon>Boletales</taxon>
        <taxon>Sclerodermatineae</taxon>
        <taxon>Pisolithaceae</taxon>
        <taxon>Pisolithus</taxon>
    </lineage>
</organism>
<protein>
    <submittedName>
        <fullName evidence="2">Uncharacterized protein</fullName>
    </submittedName>
</protein>
<reference evidence="2 3" key="1">
    <citation type="submission" date="2014-04" db="EMBL/GenBank/DDBJ databases">
        <authorList>
            <consortium name="DOE Joint Genome Institute"/>
            <person name="Kuo A."/>
            <person name="Kohler A."/>
            <person name="Costa M.D."/>
            <person name="Nagy L.G."/>
            <person name="Floudas D."/>
            <person name="Copeland A."/>
            <person name="Barry K.W."/>
            <person name="Cichocki N."/>
            <person name="Veneault-Fourrey C."/>
            <person name="LaButti K."/>
            <person name="Lindquist E.A."/>
            <person name="Lipzen A."/>
            <person name="Lundell T."/>
            <person name="Morin E."/>
            <person name="Murat C."/>
            <person name="Sun H."/>
            <person name="Tunlid A."/>
            <person name="Henrissat B."/>
            <person name="Grigoriev I.V."/>
            <person name="Hibbett D.S."/>
            <person name="Martin F."/>
            <person name="Nordberg H.P."/>
            <person name="Cantor M.N."/>
            <person name="Hua S.X."/>
        </authorList>
    </citation>
    <scope>NUCLEOTIDE SEQUENCE [LARGE SCALE GENOMIC DNA]</scope>
    <source>
        <strain evidence="2 3">Marx 270</strain>
    </source>
</reference>
<dbReference type="GO" id="GO:0005737">
    <property type="term" value="C:cytoplasm"/>
    <property type="evidence" value="ECO:0007669"/>
    <property type="project" value="TreeGrafter"/>
</dbReference>
<dbReference type="Proteomes" id="UP000054217">
    <property type="component" value="Unassembled WGS sequence"/>
</dbReference>
<comment type="similarity">
    <text evidence="1">Belongs to the ornithine cyclodeaminase/mu-crystallin family.</text>
</comment>
<dbReference type="HOGENOM" id="CLU_2334499_0_0_1"/>
<dbReference type="InterPro" id="IPR036291">
    <property type="entry name" value="NAD(P)-bd_dom_sf"/>
</dbReference>
<gene>
    <name evidence="2" type="ORF">M404DRAFT_997853</name>
</gene>
<accession>A0A0C3P3U3</accession>
<keyword evidence="3" id="KW-1185">Reference proteome</keyword>
<evidence type="ECO:0000313" key="2">
    <source>
        <dbReference type="EMBL" id="KIO07710.1"/>
    </source>
</evidence>
<dbReference type="EMBL" id="KN831959">
    <property type="protein sequence ID" value="KIO07710.1"/>
    <property type="molecule type" value="Genomic_DNA"/>
</dbReference>
<reference evidence="3" key="2">
    <citation type="submission" date="2015-01" db="EMBL/GenBank/DDBJ databases">
        <title>Evolutionary Origins and Diversification of the Mycorrhizal Mutualists.</title>
        <authorList>
            <consortium name="DOE Joint Genome Institute"/>
            <consortium name="Mycorrhizal Genomics Consortium"/>
            <person name="Kohler A."/>
            <person name="Kuo A."/>
            <person name="Nagy L.G."/>
            <person name="Floudas D."/>
            <person name="Copeland A."/>
            <person name="Barry K.W."/>
            <person name="Cichocki N."/>
            <person name="Veneault-Fourrey C."/>
            <person name="LaButti K."/>
            <person name="Lindquist E.A."/>
            <person name="Lipzen A."/>
            <person name="Lundell T."/>
            <person name="Morin E."/>
            <person name="Murat C."/>
            <person name="Riley R."/>
            <person name="Ohm R."/>
            <person name="Sun H."/>
            <person name="Tunlid A."/>
            <person name="Henrissat B."/>
            <person name="Grigoriev I.V."/>
            <person name="Hibbett D.S."/>
            <person name="Martin F."/>
        </authorList>
    </citation>
    <scope>NUCLEOTIDE SEQUENCE [LARGE SCALE GENOMIC DNA]</scope>
    <source>
        <strain evidence="3">Marx 270</strain>
    </source>
</reference>
<dbReference type="PANTHER" id="PTHR13812">
    <property type="entry name" value="KETIMINE REDUCTASE MU-CRYSTALLIN"/>
    <property type="match status" value="1"/>
</dbReference>
<evidence type="ECO:0000256" key="1">
    <source>
        <dbReference type="ARBA" id="ARBA00008903"/>
    </source>
</evidence>
<sequence length="98" mass="10853">MQTQFTQKLIHSTAFPSKWVSPSSHINLVGSFKLSMVETDRSVAERARTIVVDSIKACAIDDGELVTAGLKFADKIDTGRLAKKKVIQIRKGEVTMFK</sequence>
<dbReference type="SUPFAM" id="SSF51735">
    <property type="entry name" value="NAD(P)-binding Rossmann-fold domains"/>
    <property type="match status" value="1"/>
</dbReference>
<proteinExistence type="inferred from homology"/>
<dbReference type="OrthoDB" id="41492at2759"/>
<dbReference type="STRING" id="870435.A0A0C3P3U3"/>
<name>A0A0C3P3U3_PISTI</name>
<evidence type="ECO:0000313" key="3">
    <source>
        <dbReference type="Proteomes" id="UP000054217"/>
    </source>
</evidence>
<dbReference type="InterPro" id="IPR003462">
    <property type="entry name" value="ODC_Mu_crystall"/>
</dbReference>
<dbReference type="PANTHER" id="PTHR13812:SF19">
    <property type="entry name" value="KETIMINE REDUCTASE MU-CRYSTALLIN"/>
    <property type="match status" value="1"/>
</dbReference>
<dbReference type="InParanoid" id="A0A0C3P3U3"/>
<dbReference type="Gene3D" id="3.40.50.720">
    <property type="entry name" value="NAD(P)-binding Rossmann-like Domain"/>
    <property type="match status" value="1"/>
</dbReference>